<evidence type="ECO:0000313" key="2">
    <source>
        <dbReference type="EMBL" id="QJA93694.1"/>
    </source>
</evidence>
<proteinExistence type="predicted"/>
<accession>A0A6M3LK79</accession>
<dbReference type="InterPro" id="IPR003615">
    <property type="entry name" value="HNH_nuc"/>
</dbReference>
<dbReference type="Gene3D" id="1.10.30.50">
    <property type="match status" value="1"/>
</dbReference>
<evidence type="ECO:0000259" key="1">
    <source>
        <dbReference type="Pfam" id="PF13395"/>
    </source>
</evidence>
<feature type="domain" description="HNH nuclease" evidence="1">
    <location>
        <begin position="123"/>
        <end position="172"/>
    </location>
</feature>
<protein>
    <submittedName>
        <fullName evidence="2">Putative homing endonuclease</fullName>
    </submittedName>
</protein>
<dbReference type="GO" id="GO:0004519">
    <property type="term" value="F:endonuclease activity"/>
    <property type="evidence" value="ECO:0007669"/>
    <property type="project" value="UniProtKB-KW"/>
</dbReference>
<reference evidence="2" key="1">
    <citation type="submission" date="2020-03" db="EMBL/GenBank/DDBJ databases">
        <title>The deep terrestrial virosphere.</title>
        <authorList>
            <person name="Holmfeldt K."/>
            <person name="Nilsson E."/>
            <person name="Simone D."/>
            <person name="Lopez-Fernandez M."/>
            <person name="Wu X."/>
            <person name="de Brujin I."/>
            <person name="Lundin D."/>
            <person name="Andersson A."/>
            <person name="Bertilsson S."/>
            <person name="Dopson M."/>
        </authorList>
    </citation>
    <scope>NUCLEOTIDE SEQUENCE</scope>
    <source>
        <strain evidence="2">MM415B04142</strain>
    </source>
</reference>
<name>A0A6M3LK79_9ZZZZ</name>
<keyword evidence="2" id="KW-0378">Hydrolase</keyword>
<dbReference type="AlphaFoldDB" id="A0A6M3LK79"/>
<dbReference type="EMBL" id="MT143169">
    <property type="protein sequence ID" value="QJA93694.1"/>
    <property type="molecule type" value="Genomic_DNA"/>
</dbReference>
<keyword evidence="2" id="KW-0255">Endonuclease</keyword>
<keyword evidence="2" id="KW-0540">Nuclease</keyword>
<dbReference type="Pfam" id="PF13395">
    <property type="entry name" value="HNH_4"/>
    <property type="match status" value="1"/>
</dbReference>
<dbReference type="Gene3D" id="1.10.10.60">
    <property type="entry name" value="Homeodomain-like"/>
    <property type="match status" value="1"/>
</dbReference>
<gene>
    <name evidence="2" type="ORF">MM415B04142_0014</name>
</gene>
<organism evidence="2">
    <name type="scientific">viral metagenome</name>
    <dbReference type="NCBI Taxonomy" id="1070528"/>
    <lineage>
        <taxon>unclassified sequences</taxon>
        <taxon>metagenomes</taxon>
        <taxon>organismal metagenomes</taxon>
    </lineage>
</organism>
<sequence length="195" mass="22778">MNKGLGPKILELRKQGKSYKQISKELDCSTSIVCYHSGKGQKEKYKKRYKKYKLSHPYIPKMIHFINANKALKNKQKTKYKNIRQILRHKIYDFFKNRKTKMSNQSTFTVEDIIDKFSNNPICYLTGRQIDTSRSRSYHFDHMLPVSKGGKNTLDNLGICIKEANMAKNDMTVVEFLELCKDVLEYNGYGVTKSK</sequence>